<sequence>MILPLRARDMTAWGIGRRLDRLNHHATHESKHSDGLRGADRRNLHRFSAGTVVDGFDNAMAEAVNNL</sequence>
<evidence type="ECO:0000313" key="1">
    <source>
        <dbReference type="EMBL" id="MFC7270129.1"/>
    </source>
</evidence>
<gene>
    <name evidence="1" type="ORF">ACFQRL_14290</name>
</gene>
<accession>A0ABW2HGT0</accession>
<protein>
    <submittedName>
        <fullName evidence="1">Uncharacterized protein</fullName>
    </submittedName>
</protein>
<comment type="caution">
    <text evidence="1">The sequence shown here is derived from an EMBL/GenBank/DDBJ whole genome shotgun (WGS) entry which is preliminary data.</text>
</comment>
<name>A0ABW2HGT0_9MICO</name>
<evidence type="ECO:0000313" key="2">
    <source>
        <dbReference type="Proteomes" id="UP001596507"/>
    </source>
</evidence>
<keyword evidence="2" id="KW-1185">Reference proteome</keyword>
<reference evidence="2" key="1">
    <citation type="journal article" date="2019" name="Int. J. Syst. Evol. Microbiol.">
        <title>The Global Catalogue of Microorganisms (GCM) 10K type strain sequencing project: providing services to taxonomists for standard genome sequencing and annotation.</title>
        <authorList>
            <consortium name="The Broad Institute Genomics Platform"/>
            <consortium name="The Broad Institute Genome Sequencing Center for Infectious Disease"/>
            <person name="Wu L."/>
            <person name="Ma J."/>
        </authorList>
    </citation>
    <scope>NUCLEOTIDE SEQUENCE [LARGE SCALE GENOMIC DNA]</scope>
    <source>
        <strain evidence="2">CGMCC 1.15772</strain>
    </source>
</reference>
<dbReference type="RefSeq" id="WP_262875060.1">
    <property type="nucleotide sequence ID" value="NZ_BAABKW010000016.1"/>
</dbReference>
<dbReference type="EMBL" id="JBHTBE010000004">
    <property type="protein sequence ID" value="MFC7270129.1"/>
    <property type="molecule type" value="Genomic_DNA"/>
</dbReference>
<proteinExistence type="predicted"/>
<dbReference type="Proteomes" id="UP001596507">
    <property type="component" value="Unassembled WGS sequence"/>
</dbReference>
<organism evidence="1 2">
    <name type="scientific">Microbacterium fluvii</name>
    <dbReference type="NCBI Taxonomy" id="415215"/>
    <lineage>
        <taxon>Bacteria</taxon>
        <taxon>Bacillati</taxon>
        <taxon>Actinomycetota</taxon>
        <taxon>Actinomycetes</taxon>
        <taxon>Micrococcales</taxon>
        <taxon>Microbacteriaceae</taxon>
        <taxon>Microbacterium</taxon>
    </lineage>
</organism>